<dbReference type="AlphaFoldDB" id="A0AAP0G3H7"/>
<keyword evidence="3" id="KW-1185">Reference proteome</keyword>
<proteinExistence type="predicted"/>
<comment type="caution">
    <text evidence="2">The sequence shown here is derived from an EMBL/GenBank/DDBJ whole genome shotgun (WGS) entry which is preliminary data.</text>
</comment>
<gene>
    <name evidence="2" type="ORF">KSP39_PZI013449</name>
</gene>
<name>A0AAP0G3H7_9ASPA</name>
<dbReference type="InterPro" id="IPR029063">
    <property type="entry name" value="SAM-dependent_MTases_sf"/>
</dbReference>
<dbReference type="EMBL" id="JBBWWQ010000011">
    <property type="protein sequence ID" value="KAK8935629.1"/>
    <property type="molecule type" value="Genomic_DNA"/>
</dbReference>
<dbReference type="PANTHER" id="PTHR45180">
    <property type="entry name" value="OS01G0307686 PROTEIN"/>
    <property type="match status" value="1"/>
</dbReference>
<dbReference type="Proteomes" id="UP001418222">
    <property type="component" value="Unassembled WGS sequence"/>
</dbReference>
<dbReference type="CDD" id="cd02440">
    <property type="entry name" value="AdoMet_MTases"/>
    <property type="match status" value="1"/>
</dbReference>
<protein>
    <recommendedName>
        <fullName evidence="1">Methyltransferase type 11 domain-containing protein</fullName>
    </recommendedName>
</protein>
<dbReference type="Gene3D" id="3.40.50.150">
    <property type="entry name" value="Vaccinia Virus protein VP39"/>
    <property type="match status" value="1"/>
</dbReference>
<dbReference type="SUPFAM" id="SSF53335">
    <property type="entry name" value="S-adenosyl-L-methionine-dependent methyltransferases"/>
    <property type="match status" value="1"/>
</dbReference>
<evidence type="ECO:0000259" key="1">
    <source>
        <dbReference type="Pfam" id="PF08241"/>
    </source>
</evidence>
<feature type="domain" description="Methyltransferase type 11" evidence="1">
    <location>
        <begin position="83"/>
        <end position="178"/>
    </location>
</feature>
<dbReference type="InterPro" id="IPR013216">
    <property type="entry name" value="Methyltransf_11"/>
</dbReference>
<dbReference type="PANTHER" id="PTHR45180:SF1">
    <property type="entry name" value="OS01G0307686 PROTEIN"/>
    <property type="match status" value="1"/>
</dbReference>
<organism evidence="2 3">
    <name type="scientific">Platanthera zijinensis</name>
    <dbReference type="NCBI Taxonomy" id="2320716"/>
    <lineage>
        <taxon>Eukaryota</taxon>
        <taxon>Viridiplantae</taxon>
        <taxon>Streptophyta</taxon>
        <taxon>Embryophyta</taxon>
        <taxon>Tracheophyta</taxon>
        <taxon>Spermatophyta</taxon>
        <taxon>Magnoliopsida</taxon>
        <taxon>Liliopsida</taxon>
        <taxon>Asparagales</taxon>
        <taxon>Orchidaceae</taxon>
        <taxon>Orchidoideae</taxon>
        <taxon>Orchideae</taxon>
        <taxon>Orchidinae</taxon>
        <taxon>Platanthera</taxon>
    </lineage>
</organism>
<evidence type="ECO:0000313" key="2">
    <source>
        <dbReference type="EMBL" id="KAK8935629.1"/>
    </source>
</evidence>
<sequence length="312" mass="34938">MISLMRQHHDMRHLPQARRGIIDEDELWSLFCDEQKIERGKIMADLYRNRDQVKGYASYRPNYPPELFNFIFSKTTGSQLAWDVGTGSGQAAVSLSSLFDVVVATDSSPEQISHAPTHLPNVRFVVTPPSLTAPDLHRLVAPPGSVDLITVATTLHWLDIPAFFAQAHAVLRRPGGVVAVWGYSCDLLIGGGRVEEISRRIYEAICPYWEKDVREMVQDGYAGVDFPFDAVEGAEEGTAPVRKFAAEREMGVGELIGLWQTSTAYQRARKAGVELITEEVVEELKRAWVEEDGELNKKKMVRFPISLRIGKV</sequence>
<evidence type="ECO:0000313" key="3">
    <source>
        <dbReference type="Proteomes" id="UP001418222"/>
    </source>
</evidence>
<reference evidence="2 3" key="1">
    <citation type="journal article" date="2022" name="Nat. Plants">
        <title>Genomes of leafy and leafless Platanthera orchids illuminate the evolution of mycoheterotrophy.</title>
        <authorList>
            <person name="Li M.H."/>
            <person name="Liu K.W."/>
            <person name="Li Z."/>
            <person name="Lu H.C."/>
            <person name="Ye Q.L."/>
            <person name="Zhang D."/>
            <person name="Wang J.Y."/>
            <person name="Li Y.F."/>
            <person name="Zhong Z.M."/>
            <person name="Liu X."/>
            <person name="Yu X."/>
            <person name="Liu D.K."/>
            <person name="Tu X.D."/>
            <person name="Liu B."/>
            <person name="Hao Y."/>
            <person name="Liao X.Y."/>
            <person name="Jiang Y.T."/>
            <person name="Sun W.H."/>
            <person name="Chen J."/>
            <person name="Chen Y.Q."/>
            <person name="Ai Y."/>
            <person name="Zhai J.W."/>
            <person name="Wu S.S."/>
            <person name="Zhou Z."/>
            <person name="Hsiao Y.Y."/>
            <person name="Wu W.L."/>
            <person name="Chen Y.Y."/>
            <person name="Lin Y.F."/>
            <person name="Hsu J.L."/>
            <person name="Li C.Y."/>
            <person name="Wang Z.W."/>
            <person name="Zhao X."/>
            <person name="Zhong W.Y."/>
            <person name="Ma X.K."/>
            <person name="Ma L."/>
            <person name="Huang J."/>
            <person name="Chen G.Z."/>
            <person name="Huang M.Z."/>
            <person name="Huang L."/>
            <person name="Peng D.H."/>
            <person name="Luo Y.B."/>
            <person name="Zou S.Q."/>
            <person name="Chen S.P."/>
            <person name="Lan S."/>
            <person name="Tsai W.C."/>
            <person name="Van de Peer Y."/>
            <person name="Liu Z.J."/>
        </authorList>
    </citation>
    <scope>NUCLEOTIDE SEQUENCE [LARGE SCALE GENOMIC DNA]</scope>
    <source>
        <strain evidence="2">Lor287</strain>
    </source>
</reference>
<accession>A0AAP0G3H7</accession>
<dbReference type="Pfam" id="PF08241">
    <property type="entry name" value="Methyltransf_11"/>
    <property type="match status" value="1"/>
</dbReference>
<dbReference type="GO" id="GO:0008757">
    <property type="term" value="F:S-adenosylmethionine-dependent methyltransferase activity"/>
    <property type="evidence" value="ECO:0007669"/>
    <property type="project" value="InterPro"/>
</dbReference>